<sequence>MVCTIMMFKLKNANNPMWNSGRTTGPHTIIIPNEYFVI</sequence>
<protein>
    <submittedName>
        <fullName evidence="1">Uncharacterized protein</fullName>
    </submittedName>
</protein>
<name>A0A076LWF4_9GAMM</name>
<proteinExistence type="predicted"/>
<accession>A0A076LWF4</accession>
<evidence type="ECO:0000313" key="2">
    <source>
        <dbReference type="Proteomes" id="UP000028681"/>
    </source>
</evidence>
<dbReference type="Proteomes" id="UP000028681">
    <property type="component" value="Chromosome"/>
</dbReference>
<reference evidence="1 2" key="1">
    <citation type="journal article" date="2012" name="PLoS ONE">
        <title>Edwardsiella comparative phylogenomics reveal the new intra/inter-species taxonomic relationships, virulence evolution and niche adaptation mechanisms.</title>
        <authorList>
            <person name="Yang M."/>
            <person name="Lv Y."/>
            <person name="Xiao J."/>
            <person name="Wu H."/>
            <person name="Zheng H."/>
            <person name="Liu Q."/>
            <person name="Zhang Y."/>
            <person name="Wang Q."/>
        </authorList>
    </citation>
    <scope>NUCLEOTIDE SEQUENCE [LARGE SCALE GENOMIC DNA]</scope>
    <source>
        <strain evidence="2">080813</strain>
    </source>
</reference>
<evidence type="ECO:0000313" key="1">
    <source>
        <dbReference type="EMBL" id="AIJ09804.1"/>
    </source>
</evidence>
<dbReference type="HOGENOM" id="CLU_3327357_0_0_6"/>
<gene>
    <name evidence="1" type="ORF">ETEE_3382</name>
</gene>
<dbReference type="EMBL" id="CP006664">
    <property type="protein sequence ID" value="AIJ09804.1"/>
    <property type="molecule type" value="Genomic_DNA"/>
</dbReference>
<dbReference type="KEGG" id="ete:ETEE_3382"/>
<dbReference type="AlphaFoldDB" id="A0A076LWF4"/>
<organism evidence="1 2">
    <name type="scientific">Edwardsiella anguillarum ET080813</name>
    <dbReference type="NCBI Taxonomy" id="667120"/>
    <lineage>
        <taxon>Bacteria</taxon>
        <taxon>Pseudomonadati</taxon>
        <taxon>Pseudomonadota</taxon>
        <taxon>Gammaproteobacteria</taxon>
        <taxon>Enterobacterales</taxon>
        <taxon>Hafniaceae</taxon>
        <taxon>Edwardsiella</taxon>
    </lineage>
</organism>